<dbReference type="EC" id="2.7.11.1" evidence="1"/>
<dbReference type="Pfam" id="PF06745">
    <property type="entry name" value="ATPase"/>
    <property type="match status" value="2"/>
</dbReference>
<evidence type="ECO:0000313" key="9">
    <source>
        <dbReference type="Proteomes" id="UP000644147"/>
    </source>
</evidence>
<keyword evidence="5" id="KW-0418">Kinase</keyword>
<evidence type="ECO:0000313" key="8">
    <source>
        <dbReference type="EMBL" id="MBK0403826.1"/>
    </source>
</evidence>
<dbReference type="NCBIfam" id="TIGR02655">
    <property type="entry name" value="circ_KaiC"/>
    <property type="match status" value="1"/>
</dbReference>
<comment type="caution">
    <text evidence="8">The sequence shown here is derived from an EMBL/GenBank/DDBJ whole genome shotgun (WGS) entry which is preliminary data.</text>
</comment>
<evidence type="ECO:0000256" key="1">
    <source>
        <dbReference type="ARBA" id="ARBA00012513"/>
    </source>
</evidence>
<keyword evidence="2" id="KW-0597">Phosphoprotein</keyword>
<feature type="domain" description="KaiC" evidence="7">
    <location>
        <begin position="4"/>
        <end position="246"/>
    </location>
</feature>
<feature type="domain" description="KaiC" evidence="7">
    <location>
        <begin position="247"/>
        <end position="479"/>
    </location>
</feature>
<keyword evidence="6" id="KW-0378">Hydrolase</keyword>
<evidence type="ECO:0000256" key="6">
    <source>
        <dbReference type="ARBA" id="ARBA00022801"/>
    </source>
</evidence>
<sequence>MNIKKILTGIPAFDHISDGGLPEGRTTLIAGTSGSAKTLFGAQYLAMGIALFDQPGVFVTFEEQVNDIRQNLRSFNWDIDKWEKEGKWVFLDGSPKDEESVTIGEYDLSAFRVRLEHAITKSKAKRVVIDSIGSVFSQFPEMHTIRRELFKVAMTLRRLQTTSIITAERTEEYGDISRFGVEEFLTDNVIILRNVLNKEKRRRTIEILKFRGSNHVKGEHPFTIIPGQAIVIIPLSAMELNQRSSTARVSSGVAKLDEMCGGGFYRDSIILVSGATGAGKTLLVANFINGIREKKGRCLLMAFEESREQLFRNARGWGQDFEQLEKDGLLKVVCIYPEVSSLEDHFVNIQEIVKDFKPDRIAIDSLSALTRTSTEKGFREFIIALTSFLKHEEITGMFTATTPLLTGGSSVTEGNISTITDTIILLRYVEVSGEMQRSITVLKMRGSRHDAAIRRFTIDSQGMNIGDPFVGVSGILTGNPVVIKQN</sequence>
<dbReference type="RefSeq" id="WP_200506575.1">
    <property type="nucleotide sequence ID" value="NZ_JAEHFX010000006.1"/>
</dbReference>
<evidence type="ECO:0000256" key="2">
    <source>
        <dbReference type="ARBA" id="ARBA00022553"/>
    </source>
</evidence>
<dbReference type="InterPro" id="IPR013503">
    <property type="entry name" value="Circadian_KaiC_bact"/>
</dbReference>
<dbReference type="PANTHER" id="PTHR42926:SF1">
    <property type="entry name" value="CIRCADIAN CLOCK OSCILLATOR PROTEIN KAIC 1"/>
    <property type="match status" value="1"/>
</dbReference>
<dbReference type="NCBIfam" id="NF006799">
    <property type="entry name" value="PRK09302.1"/>
    <property type="match status" value="1"/>
</dbReference>
<dbReference type="InterPro" id="IPR003593">
    <property type="entry name" value="AAA+_ATPase"/>
</dbReference>
<dbReference type="SMART" id="SM00382">
    <property type="entry name" value="AAA"/>
    <property type="match status" value="2"/>
</dbReference>
<evidence type="ECO:0000256" key="4">
    <source>
        <dbReference type="ARBA" id="ARBA00022737"/>
    </source>
</evidence>
<dbReference type="EMBL" id="JAEHFX010000006">
    <property type="protein sequence ID" value="MBK0403826.1"/>
    <property type="molecule type" value="Genomic_DNA"/>
</dbReference>
<evidence type="ECO:0000256" key="5">
    <source>
        <dbReference type="ARBA" id="ARBA00022777"/>
    </source>
</evidence>
<gene>
    <name evidence="8" type="primary">kaiC</name>
    <name evidence="8" type="ORF">I5M27_12570</name>
</gene>
<keyword evidence="9" id="KW-1185">Reference proteome</keyword>
<protein>
    <recommendedName>
        <fullName evidence="1">non-specific serine/threonine protein kinase</fullName>
        <ecNumber evidence="1">2.7.11.1</ecNumber>
    </recommendedName>
</protein>
<evidence type="ECO:0000259" key="7">
    <source>
        <dbReference type="PROSITE" id="PS51146"/>
    </source>
</evidence>
<name>A0ABS1C342_9BACT</name>
<dbReference type="SUPFAM" id="SSF52540">
    <property type="entry name" value="P-loop containing nucleoside triphosphate hydrolases"/>
    <property type="match status" value="2"/>
</dbReference>
<dbReference type="Gene3D" id="3.40.50.300">
    <property type="entry name" value="P-loop containing nucleotide triphosphate hydrolases"/>
    <property type="match status" value="2"/>
</dbReference>
<reference evidence="8 9" key="1">
    <citation type="submission" date="2020-12" db="EMBL/GenBank/DDBJ databases">
        <title>Bacterial novel species Adhaeribacter sp. BT258 isolated from soil.</title>
        <authorList>
            <person name="Jung H.-Y."/>
        </authorList>
    </citation>
    <scope>NUCLEOTIDE SEQUENCE [LARGE SCALE GENOMIC DNA]</scope>
    <source>
        <strain evidence="8 9">BT258</strain>
    </source>
</reference>
<dbReference type="InterPro" id="IPR051347">
    <property type="entry name" value="Circadian_clock_KaiC-rel"/>
</dbReference>
<dbReference type="PROSITE" id="PS51146">
    <property type="entry name" value="KAIC"/>
    <property type="match status" value="2"/>
</dbReference>
<evidence type="ECO:0000256" key="3">
    <source>
        <dbReference type="ARBA" id="ARBA00022679"/>
    </source>
</evidence>
<proteinExistence type="predicted"/>
<dbReference type="PANTHER" id="PTHR42926">
    <property type="match status" value="1"/>
</dbReference>
<keyword evidence="4" id="KW-0677">Repeat</keyword>
<organism evidence="8 9">
    <name type="scientific">Adhaeribacter terrigena</name>
    <dbReference type="NCBI Taxonomy" id="2793070"/>
    <lineage>
        <taxon>Bacteria</taxon>
        <taxon>Pseudomonadati</taxon>
        <taxon>Bacteroidota</taxon>
        <taxon>Cytophagia</taxon>
        <taxon>Cytophagales</taxon>
        <taxon>Hymenobacteraceae</taxon>
        <taxon>Adhaeribacter</taxon>
    </lineage>
</organism>
<dbReference type="Proteomes" id="UP000644147">
    <property type="component" value="Unassembled WGS sequence"/>
</dbReference>
<dbReference type="InterPro" id="IPR014774">
    <property type="entry name" value="KaiC-like_dom"/>
</dbReference>
<accession>A0ABS1C342</accession>
<dbReference type="InterPro" id="IPR027417">
    <property type="entry name" value="P-loop_NTPase"/>
</dbReference>
<dbReference type="InterPro" id="IPR010624">
    <property type="entry name" value="KaiC_dom"/>
</dbReference>
<keyword evidence="3" id="KW-0808">Transferase</keyword>
<dbReference type="InterPro" id="IPR030665">
    <property type="entry name" value="KaiC"/>
</dbReference>
<dbReference type="PIRSF" id="PIRSF039117">
    <property type="entry name" value="KaiC"/>
    <property type="match status" value="1"/>
</dbReference>